<keyword evidence="1" id="KW-1133">Transmembrane helix</keyword>
<name>A0A4R8I329_9FLAO</name>
<sequence>MLNRRNKTFNNFISVFFAGMYLFVALFSSQLHSHEGESFFRDSSFKKTEKTFSSDISKGQTGDCLACHFLVTGNSLVPEQFSFHFENHTHDTQQTFSLQEKIWSATKFTFQLRGPPALS</sequence>
<dbReference type="AlphaFoldDB" id="A0A4R8I329"/>
<organism evidence="2 3">
    <name type="scientific">Epilithonimonas xixisoli</name>
    <dbReference type="NCBI Taxonomy" id="1476462"/>
    <lineage>
        <taxon>Bacteria</taxon>
        <taxon>Pseudomonadati</taxon>
        <taxon>Bacteroidota</taxon>
        <taxon>Flavobacteriia</taxon>
        <taxon>Flavobacteriales</taxon>
        <taxon>Weeksellaceae</taxon>
        <taxon>Chryseobacterium group</taxon>
        <taxon>Epilithonimonas</taxon>
    </lineage>
</organism>
<accession>A0A4R8I329</accession>
<evidence type="ECO:0000313" key="3">
    <source>
        <dbReference type="Proteomes" id="UP000295313"/>
    </source>
</evidence>
<keyword evidence="1" id="KW-0472">Membrane</keyword>
<dbReference type="EMBL" id="SOEO01000003">
    <property type="protein sequence ID" value="TDX82603.1"/>
    <property type="molecule type" value="Genomic_DNA"/>
</dbReference>
<protein>
    <submittedName>
        <fullName evidence="2">Uncharacterized protein</fullName>
    </submittedName>
</protein>
<dbReference type="OrthoDB" id="1259050at2"/>
<evidence type="ECO:0000256" key="1">
    <source>
        <dbReference type="SAM" id="Phobius"/>
    </source>
</evidence>
<keyword evidence="1" id="KW-0812">Transmembrane</keyword>
<reference evidence="2 3" key="1">
    <citation type="submission" date="2019-03" db="EMBL/GenBank/DDBJ databases">
        <title>Genomic Encyclopedia of Type Strains, Phase III (KMG-III): the genomes of soil and plant-associated and newly described type strains.</title>
        <authorList>
            <person name="Whitman W."/>
        </authorList>
    </citation>
    <scope>NUCLEOTIDE SEQUENCE [LARGE SCALE GENOMIC DNA]</scope>
    <source>
        <strain evidence="2 3">CGMCC 1.12802</strain>
    </source>
</reference>
<dbReference type="RefSeq" id="WP_133945281.1">
    <property type="nucleotide sequence ID" value="NZ_SOEO01000003.1"/>
</dbReference>
<gene>
    <name evidence="2" type="ORF">B0I22_2614</name>
</gene>
<comment type="caution">
    <text evidence="2">The sequence shown here is derived from an EMBL/GenBank/DDBJ whole genome shotgun (WGS) entry which is preliminary data.</text>
</comment>
<keyword evidence="3" id="KW-1185">Reference proteome</keyword>
<feature type="transmembrane region" description="Helical" evidence="1">
    <location>
        <begin position="12"/>
        <end position="31"/>
    </location>
</feature>
<evidence type="ECO:0000313" key="2">
    <source>
        <dbReference type="EMBL" id="TDX82603.1"/>
    </source>
</evidence>
<proteinExistence type="predicted"/>
<dbReference type="Proteomes" id="UP000295313">
    <property type="component" value="Unassembled WGS sequence"/>
</dbReference>